<dbReference type="STRING" id="379097.SE23_00830"/>
<dbReference type="EMBL" id="JRWP01000004">
    <property type="protein sequence ID" value="KGY09661.1"/>
    <property type="molecule type" value="Genomic_DNA"/>
</dbReference>
<keyword evidence="1" id="KW-0732">Signal</keyword>
<gene>
    <name evidence="3" type="ORF">NM06_01750</name>
</gene>
<feature type="domain" description="Lcl C-terminal" evidence="2">
    <location>
        <begin position="296"/>
        <end position="423"/>
    </location>
</feature>
<reference evidence="3 4" key="1">
    <citation type="submission" date="2014-10" db="EMBL/GenBank/DDBJ databases">
        <title>Genome sequencing of Vibrio sinaloensis T08.</title>
        <authorList>
            <person name="Chan K.-G."/>
            <person name="Mohamad N.I."/>
        </authorList>
    </citation>
    <scope>NUCLEOTIDE SEQUENCE [LARGE SCALE GENOMIC DNA]</scope>
    <source>
        <strain evidence="3 4">T08</strain>
    </source>
</reference>
<feature type="chain" id="PRO_5002011309" description="Lcl C-terminal domain-containing protein" evidence="1">
    <location>
        <begin position="23"/>
        <end position="482"/>
    </location>
</feature>
<evidence type="ECO:0000313" key="4">
    <source>
        <dbReference type="Proteomes" id="UP000030451"/>
    </source>
</evidence>
<sequence>MKTQLTLLAAAVMLAGCGGSGGSDESAPTYTLSGTVKAQSIQGNEKVCADLNQDFVCGSGEPSTTANNGQYSITSTSKAILENPIVVEIDTGSTALNTRADAANQTAILVAPAQNKLAGNDISAVSTLVAGYVASGESLATSVARVESYFKALGLPSDDIMQQVDDAAFQTLEKNILTLTSAMEESNRNDQVFALAVQLDDQTTTLSKELLTDQSAKAMMVKLASQITLSQIAYRDHNDTGITSYMTDGGYVDQSPADYPGQDADFGHDKNDGGFKFVKLDASGKALSEDAAEWSCVQDQRSGLIWESKLDNAGSPRHFDRLFAYQESGVIEPYIEDINILGCRSTDNICTTEEYVNYLNKEAVCGITNWRLPTSHEVYNLIDFGETETDADNQAYGFTKQFFPLQSKASYYETGVIWTKFASFSEYSDQAAANGHFFNAIETRGESRGSISPQEIYTSETPTDNYDSYQFAVRLVAYPEKK</sequence>
<protein>
    <recommendedName>
        <fullName evidence="2">Lcl C-terminal domain-containing protein</fullName>
    </recommendedName>
</protein>
<dbReference type="OrthoDB" id="9815730at2"/>
<dbReference type="Pfam" id="PF07603">
    <property type="entry name" value="Lcl_C"/>
    <property type="match status" value="1"/>
</dbReference>
<dbReference type="InterPro" id="IPR011460">
    <property type="entry name" value="Lcl_C"/>
</dbReference>
<comment type="caution">
    <text evidence="3">The sequence shown here is derived from an EMBL/GenBank/DDBJ whole genome shotgun (WGS) entry which is preliminary data.</text>
</comment>
<proteinExistence type="predicted"/>
<dbReference type="RefSeq" id="WP_038187349.1">
    <property type="nucleotide sequence ID" value="NZ_JRWP01000004.1"/>
</dbReference>
<evidence type="ECO:0000313" key="3">
    <source>
        <dbReference type="EMBL" id="KGY09661.1"/>
    </source>
</evidence>
<organism evidence="3 4">
    <name type="scientific">Photobacterium sp. (strain ATCC 43367)</name>
    <dbReference type="NCBI Taxonomy" id="379097"/>
    <lineage>
        <taxon>Bacteria</taxon>
        <taxon>Pseudomonadati</taxon>
        <taxon>Pseudomonadota</taxon>
        <taxon>Gammaproteobacteria</taxon>
        <taxon>Vibrionales</taxon>
        <taxon>Vibrionaceae</taxon>
        <taxon>Vibrio</taxon>
        <taxon>Vibrio oreintalis group</taxon>
    </lineage>
</organism>
<evidence type="ECO:0000259" key="2">
    <source>
        <dbReference type="Pfam" id="PF07603"/>
    </source>
</evidence>
<feature type="signal peptide" evidence="1">
    <location>
        <begin position="1"/>
        <end position="22"/>
    </location>
</feature>
<evidence type="ECO:0000256" key="1">
    <source>
        <dbReference type="SAM" id="SignalP"/>
    </source>
</evidence>
<dbReference type="AlphaFoldDB" id="A0A0A5I1J3"/>
<dbReference type="PROSITE" id="PS51257">
    <property type="entry name" value="PROKAR_LIPOPROTEIN"/>
    <property type="match status" value="1"/>
</dbReference>
<accession>A0A0A5I1J3</accession>
<name>A0A0A5I1J3_PHOS4</name>
<dbReference type="Proteomes" id="UP000030451">
    <property type="component" value="Unassembled WGS sequence"/>
</dbReference>